<dbReference type="InterPro" id="IPR000157">
    <property type="entry name" value="TIR_dom"/>
</dbReference>
<dbReference type="SUPFAM" id="SSF52058">
    <property type="entry name" value="L domain-like"/>
    <property type="match status" value="1"/>
</dbReference>
<dbReference type="SUPFAM" id="SSF52200">
    <property type="entry name" value="Toll/Interleukin receptor TIR domain"/>
    <property type="match status" value="1"/>
</dbReference>
<feature type="domain" description="TIR" evidence="12">
    <location>
        <begin position="489"/>
        <end position="532"/>
    </location>
</feature>
<dbReference type="SMART" id="SM00369">
    <property type="entry name" value="LRR_TYP"/>
    <property type="match status" value="5"/>
</dbReference>
<protein>
    <recommendedName>
        <fullName evidence="12">TIR domain-containing protein</fullName>
    </recommendedName>
</protein>
<sequence>MCTLSMYPITIIDNDNRLKTIEPDAFIGLHSLKQFILQNNKLRYHHAVFPTNIFRPVVSLQSLNVQNNSLKYDHTFPDDIISDIVTLESLYVDAIFVTRVLSFGKGYSLLKKLTKLFLGNCLLNEINRNTFVNLPYLEHLQISRCSIRVYNPSALQNLFRMKILNLSYNKLDFNGFSNLVEDTENMKFLETLILTNTFSTQMNLPKLLFYYLDATNIRELYFNENFFVNATPEVEHIERLPDTLQYLDFSNNKLIDCRFDMPTLKKINMQYNLLGNFLASESYAPMFENDTSYLLETVDLSFNQMHTLKWSVFNNQLKLRIINLSNNFLSDIAFDISQLTKLEMLDLSNNNITSISNMQAKEAISNFSMKSAFKVDLSNNLFECVCKETVYLRWMLNHVTVFHNIHSYTCKLDSGKVVNRNFVQNVEQVIEGCRDYTILVICISLFLCLAIVTVVAGLIYRYRWKLRYMYYMTKTKWYRHKPPGTEGQYRYDAFISYSDNEQNFIVKECIPKLERERNLKLCIHQRDFIPGE</sequence>
<comment type="caution">
    <text evidence="13">The sequence shown here is derived from an EMBL/GenBank/DDBJ whole genome shotgun (WGS) entry which is preliminary data.</text>
</comment>
<dbReference type="PANTHER" id="PTHR24365:SF522">
    <property type="entry name" value="LOW QUALITY PROTEIN: TOLL-LIKE RECEPTOR 13-RELATED"/>
    <property type="match status" value="1"/>
</dbReference>
<keyword evidence="7 11" id="KW-1133">Transmembrane helix</keyword>
<organism evidence="13 14">
    <name type="scientific">Mytilus galloprovincialis</name>
    <name type="common">Mediterranean mussel</name>
    <dbReference type="NCBI Taxonomy" id="29158"/>
    <lineage>
        <taxon>Eukaryota</taxon>
        <taxon>Metazoa</taxon>
        <taxon>Spiralia</taxon>
        <taxon>Lophotrochozoa</taxon>
        <taxon>Mollusca</taxon>
        <taxon>Bivalvia</taxon>
        <taxon>Autobranchia</taxon>
        <taxon>Pteriomorphia</taxon>
        <taxon>Mytilida</taxon>
        <taxon>Mytiloidea</taxon>
        <taxon>Mytilidae</taxon>
        <taxon>Mytilinae</taxon>
        <taxon>Mytilus</taxon>
    </lineage>
</organism>
<dbReference type="OrthoDB" id="28057at2759"/>
<keyword evidence="14" id="KW-1185">Reference proteome</keyword>
<keyword evidence="4 11" id="KW-0812">Transmembrane</keyword>
<keyword evidence="3" id="KW-0433">Leucine-rich repeat</keyword>
<evidence type="ECO:0000256" key="9">
    <source>
        <dbReference type="ARBA" id="ARBA00023170"/>
    </source>
</evidence>
<evidence type="ECO:0000256" key="3">
    <source>
        <dbReference type="ARBA" id="ARBA00022614"/>
    </source>
</evidence>
<reference evidence="13" key="1">
    <citation type="submission" date="2018-11" db="EMBL/GenBank/DDBJ databases">
        <authorList>
            <person name="Alioto T."/>
            <person name="Alioto T."/>
        </authorList>
    </citation>
    <scope>NUCLEOTIDE SEQUENCE</scope>
</reference>
<dbReference type="AlphaFoldDB" id="A0A8B6EFT5"/>
<evidence type="ECO:0000256" key="8">
    <source>
        <dbReference type="ARBA" id="ARBA00023136"/>
    </source>
</evidence>
<comment type="subcellular location">
    <subcellularLocation>
        <location evidence="1">Membrane</location>
        <topology evidence="1">Single-pass membrane protein</topology>
    </subcellularLocation>
</comment>
<keyword evidence="9" id="KW-0675">Receptor</keyword>
<evidence type="ECO:0000313" key="13">
    <source>
        <dbReference type="EMBL" id="VDI34266.1"/>
    </source>
</evidence>
<keyword evidence="8 11" id="KW-0472">Membrane</keyword>
<dbReference type="Proteomes" id="UP000596742">
    <property type="component" value="Unassembled WGS sequence"/>
</dbReference>
<comment type="similarity">
    <text evidence="2">Belongs to the Toll-like receptor family.</text>
</comment>
<dbReference type="PROSITE" id="PS50104">
    <property type="entry name" value="TIR"/>
    <property type="match status" value="1"/>
</dbReference>
<dbReference type="InterPro" id="IPR001611">
    <property type="entry name" value="Leu-rich_rpt"/>
</dbReference>
<keyword evidence="6" id="KW-0677">Repeat</keyword>
<evidence type="ECO:0000256" key="6">
    <source>
        <dbReference type="ARBA" id="ARBA00022737"/>
    </source>
</evidence>
<dbReference type="PANTHER" id="PTHR24365">
    <property type="entry name" value="TOLL-LIKE RECEPTOR"/>
    <property type="match status" value="1"/>
</dbReference>
<evidence type="ECO:0000256" key="7">
    <source>
        <dbReference type="ARBA" id="ARBA00022989"/>
    </source>
</evidence>
<keyword evidence="5" id="KW-0732">Signal</keyword>
<evidence type="ECO:0000259" key="12">
    <source>
        <dbReference type="PROSITE" id="PS50104"/>
    </source>
</evidence>
<dbReference type="InterPro" id="IPR035897">
    <property type="entry name" value="Toll_tir_struct_dom_sf"/>
</dbReference>
<dbReference type="GO" id="GO:0007165">
    <property type="term" value="P:signal transduction"/>
    <property type="evidence" value="ECO:0007669"/>
    <property type="project" value="InterPro"/>
</dbReference>
<dbReference type="InterPro" id="IPR032675">
    <property type="entry name" value="LRR_dom_sf"/>
</dbReference>
<name>A0A8B6EFT5_MYTGA</name>
<dbReference type="InterPro" id="IPR003591">
    <property type="entry name" value="Leu-rich_rpt_typical-subtyp"/>
</dbReference>
<dbReference type="Pfam" id="PF13855">
    <property type="entry name" value="LRR_8"/>
    <property type="match status" value="2"/>
</dbReference>
<dbReference type="PROSITE" id="PS51450">
    <property type="entry name" value="LRR"/>
    <property type="match status" value="2"/>
</dbReference>
<accession>A0A8B6EFT5</accession>
<dbReference type="GO" id="GO:0005886">
    <property type="term" value="C:plasma membrane"/>
    <property type="evidence" value="ECO:0007669"/>
    <property type="project" value="TreeGrafter"/>
</dbReference>
<dbReference type="SMART" id="SM00365">
    <property type="entry name" value="LRR_SD22"/>
    <property type="match status" value="2"/>
</dbReference>
<evidence type="ECO:0000256" key="10">
    <source>
        <dbReference type="ARBA" id="ARBA00023180"/>
    </source>
</evidence>
<evidence type="ECO:0000256" key="2">
    <source>
        <dbReference type="ARBA" id="ARBA00009634"/>
    </source>
</evidence>
<keyword evidence="10" id="KW-0325">Glycoprotein</keyword>
<evidence type="ECO:0000313" key="14">
    <source>
        <dbReference type="Proteomes" id="UP000596742"/>
    </source>
</evidence>
<dbReference type="Gene3D" id="3.80.10.10">
    <property type="entry name" value="Ribonuclease Inhibitor"/>
    <property type="match status" value="2"/>
</dbReference>
<dbReference type="EMBL" id="UYJE01005139">
    <property type="protein sequence ID" value="VDI34266.1"/>
    <property type="molecule type" value="Genomic_DNA"/>
</dbReference>
<evidence type="ECO:0000256" key="4">
    <source>
        <dbReference type="ARBA" id="ARBA00022692"/>
    </source>
</evidence>
<proteinExistence type="inferred from homology"/>
<feature type="transmembrane region" description="Helical" evidence="11">
    <location>
        <begin position="436"/>
        <end position="460"/>
    </location>
</feature>
<evidence type="ECO:0000256" key="5">
    <source>
        <dbReference type="ARBA" id="ARBA00022729"/>
    </source>
</evidence>
<evidence type="ECO:0000256" key="1">
    <source>
        <dbReference type="ARBA" id="ARBA00004167"/>
    </source>
</evidence>
<evidence type="ECO:0000256" key="11">
    <source>
        <dbReference type="SAM" id="Phobius"/>
    </source>
</evidence>
<dbReference type="Gene3D" id="3.40.50.10140">
    <property type="entry name" value="Toll/interleukin-1 receptor homology (TIR) domain"/>
    <property type="match status" value="1"/>
</dbReference>
<gene>
    <name evidence="13" type="ORF">MGAL_10B017813</name>
</gene>
<dbReference type="GO" id="GO:0038023">
    <property type="term" value="F:signaling receptor activity"/>
    <property type="evidence" value="ECO:0007669"/>
    <property type="project" value="TreeGrafter"/>
</dbReference>